<feature type="domain" description="DUF1731" evidence="3">
    <location>
        <begin position="260"/>
        <end position="306"/>
    </location>
</feature>
<comment type="similarity">
    <text evidence="1">Belongs to the NAD(P)-dependent epimerase/dehydratase family. SDR39U1 subfamily.</text>
</comment>
<evidence type="ECO:0000313" key="5">
    <source>
        <dbReference type="Proteomes" id="UP001199816"/>
    </source>
</evidence>
<reference evidence="4 5" key="1">
    <citation type="submission" date="2021-11" db="EMBL/GenBank/DDBJ databases">
        <title>Genomic of Niabella pedocola.</title>
        <authorList>
            <person name="Wu T."/>
        </authorList>
    </citation>
    <scope>NUCLEOTIDE SEQUENCE [LARGE SCALE GENOMIC DNA]</scope>
    <source>
        <strain evidence="4 5">JCM 31011</strain>
    </source>
</reference>
<dbReference type="Pfam" id="PF08338">
    <property type="entry name" value="DUF1731"/>
    <property type="match status" value="1"/>
</dbReference>
<dbReference type="InterPro" id="IPR010099">
    <property type="entry name" value="SDR39U1"/>
</dbReference>
<dbReference type="RefSeq" id="WP_231004800.1">
    <property type="nucleotide sequence ID" value="NZ_JAJNEC010000005.1"/>
</dbReference>
<dbReference type="InterPro" id="IPR036291">
    <property type="entry name" value="NAD(P)-bd_dom_sf"/>
</dbReference>
<evidence type="ECO:0000259" key="3">
    <source>
        <dbReference type="Pfam" id="PF08338"/>
    </source>
</evidence>
<dbReference type="Pfam" id="PF01370">
    <property type="entry name" value="Epimerase"/>
    <property type="match status" value="1"/>
</dbReference>
<feature type="domain" description="NAD-dependent epimerase/dehydratase" evidence="2">
    <location>
        <begin position="3"/>
        <end position="222"/>
    </location>
</feature>
<dbReference type="SUPFAM" id="SSF51735">
    <property type="entry name" value="NAD(P)-binding Rossmann-fold domains"/>
    <property type="match status" value="1"/>
</dbReference>
<dbReference type="InterPro" id="IPR001509">
    <property type="entry name" value="Epimerase_deHydtase"/>
</dbReference>
<sequence length="312" mass="33539">MKVIVTGGTGMIGTAVVNRLLERGYQVMVFTRKKGLPADTEKALSYHYWNVDAGEIDREAVLTADAIIHLAGAGVMDRPWSAKRKNVIVNSRVQSGQLLADTLLSAPNRLKVLVSAAATGWYGADPEVPNPAPFTEAWPAAPDFLGACCRKWEESTEDLVQIGIRVVHLRTGIVLGPGGGVLAALKQALKWRLAVIPGNGRQVISWIHLDDLVSLYQAAMEQAVYKGSLNAVAPYPVSNAQLVQTLAVARYGTAFMTIHIPAVALKWTLGERGSEALKSCTVSAQQLLACGFEFRYPDIQAAARALMTASGF</sequence>
<keyword evidence="5" id="KW-1185">Reference proteome</keyword>
<dbReference type="InterPro" id="IPR013549">
    <property type="entry name" value="DUF1731"/>
</dbReference>
<dbReference type="Gene3D" id="3.40.50.720">
    <property type="entry name" value="NAD(P)-binding Rossmann-like Domain"/>
    <property type="match status" value="1"/>
</dbReference>
<gene>
    <name evidence="4" type="ORF">LQ567_12250</name>
</gene>
<evidence type="ECO:0000259" key="2">
    <source>
        <dbReference type="Pfam" id="PF01370"/>
    </source>
</evidence>
<name>A0ABS8PR18_9BACT</name>
<comment type="caution">
    <text evidence="4">The sequence shown here is derived from an EMBL/GenBank/DDBJ whole genome shotgun (WGS) entry which is preliminary data.</text>
</comment>
<evidence type="ECO:0000313" key="4">
    <source>
        <dbReference type="EMBL" id="MCD2423539.1"/>
    </source>
</evidence>
<dbReference type="PANTHER" id="PTHR11092">
    <property type="entry name" value="SUGAR NUCLEOTIDE EPIMERASE RELATED"/>
    <property type="match status" value="1"/>
</dbReference>
<dbReference type="NCBIfam" id="TIGR01777">
    <property type="entry name" value="yfcH"/>
    <property type="match status" value="1"/>
</dbReference>
<evidence type="ECO:0000256" key="1">
    <source>
        <dbReference type="ARBA" id="ARBA00009353"/>
    </source>
</evidence>
<organism evidence="4 5">
    <name type="scientific">Niabella pedocola</name>
    <dbReference type="NCBI Taxonomy" id="1752077"/>
    <lineage>
        <taxon>Bacteria</taxon>
        <taxon>Pseudomonadati</taxon>
        <taxon>Bacteroidota</taxon>
        <taxon>Chitinophagia</taxon>
        <taxon>Chitinophagales</taxon>
        <taxon>Chitinophagaceae</taxon>
        <taxon>Niabella</taxon>
    </lineage>
</organism>
<accession>A0ABS8PR18</accession>
<proteinExistence type="inferred from homology"/>
<dbReference type="PANTHER" id="PTHR11092:SF0">
    <property type="entry name" value="EPIMERASE FAMILY PROTEIN SDR39U1"/>
    <property type="match status" value="1"/>
</dbReference>
<dbReference type="Proteomes" id="UP001199816">
    <property type="component" value="Unassembled WGS sequence"/>
</dbReference>
<protein>
    <submittedName>
        <fullName evidence="4">TIGR01777 family oxidoreductase</fullName>
    </submittedName>
</protein>
<dbReference type="EMBL" id="JAJNEC010000005">
    <property type="protein sequence ID" value="MCD2423539.1"/>
    <property type="molecule type" value="Genomic_DNA"/>
</dbReference>